<dbReference type="Pfam" id="PF14430">
    <property type="entry name" value="Imm1"/>
    <property type="match status" value="1"/>
</dbReference>
<accession>A0A4P2QYY3</accession>
<evidence type="ECO:0000313" key="1">
    <source>
        <dbReference type="EMBL" id="AUX35800.1"/>
    </source>
</evidence>
<evidence type="ECO:0008006" key="3">
    <source>
        <dbReference type="Google" id="ProtNLM"/>
    </source>
</evidence>
<evidence type="ECO:0000313" key="2">
    <source>
        <dbReference type="Proteomes" id="UP000295497"/>
    </source>
</evidence>
<dbReference type="InterPro" id="IPR025680">
    <property type="entry name" value="DddI"/>
</dbReference>
<protein>
    <recommendedName>
        <fullName evidence="3">Immunity protein Imm1</fullName>
    </recommendedName>
</protein>
<dbReference type="RefSeq" id="WP_129578758.1">
    <property type="nucleotide sequence ID" value="NZ_CP012672.1"/>
</dbReference>
<gene>
    <name evidence="1" type="ORF">SOCE836_079990</name>
</gene>
<reference evidence="1 2" key="1">
    <citation type="submission" date="2015-09" db="EMBL/GenBank/DDBJ databases">
        <title>Sorangium comparison.</title>
        <authorList>
            <person name="Zaburannyi N."/>
            <person name="Bunk B."/>
            <person name="Overmann J."/>
            <person name="Mueller R."/>
        </authorList>
    </citation>
    <scope>NUCLEOTIDE SEQUENCE [LARGE SCALE GENOMIC DNA]</scope>
    <source>
        <strain evidence="1 2">So ce836</strain>
    </source>
</reference>
<dbReference type="EMBL" id="CP012672">
    <property type="protein sequence ID" value="AUX35800.1"/>
    <property type="molecule type" value="Genomic_DNA"/>
</dbReference>
<proteinExistence type="predicted"/>
<dbReference type="Proteomes" id="UP000295497">
    <property type="component" value="Chromosome"/>
</dbReference>
<sequence length="122" mass="13446">MKASWGTCETTVESRDDLDAVIEAVRRSGQPTMVFLQAANGNVLVFGVGQDESVLTFTEPDGTSFHSLGNRERKGYLLSRCRDQVDEFMTEMAVPENDAIVAAGQFLATGECPPGVQWERDW</sequence>
<dbReference type="AlphaFoldDB" id="A0A4P2QYY3"/>
<name>A0A4P2QYY3_SORCE</name>
<organism evidence="1 2">
    <name type="scientific">Sorangium cellulosum</name>
    <name type="common">Polyangium cellulosum</name>
    <dbReference type="NCBI Taxonomy" id="56"/>
    <lineage>
        <taxon>Bacteria</taxon>
        <taxon>Pseudomonadati</taxon>
        <taxon>Myxococcota</taxon>
        <taxon>Polyangia</taxon>
        <taxon>Polyangiales</taxon>
        <taxon>Polyangiaceae</taxon>
        <taxon>Sorangium</taxon>
    </lineage>
</organism>